<dbReference type="RefSeq" id="WP_142281018.1">
    <property type="nucleotide sequence ID" value="NZ_JACKRZ010000352.1"/>
</dbReference>
<dbReference type="SUPFAM" id="SSF140459">
    <property type="entry name" value="PE/PPE dimer-like"/>
    <property type="match status" value="1"/>
</dbReference>
<keyword evidence="3" id="KW-1185">Reference proteome</keyword>
<dbReference type="Gene3D" id="1.10.287.850">
    <property type="entry name" value="HP0062-like domain"/>
    <property type="match status" value="1"/>
</dbReference>
<evidence type="ECO:0000259" key="1">
    <source>
        <dbReference type="Pfam" id="PF00934"/>
    </source>
</evidence>
<feature type="domain" description="PE" evidence="1">
    <location>
        <begin position="4"/>
        <end position="94"/>
    </location>
</feature>
<dbReference type="STRING" id="153971.AWC19_27910"/>
<organism evidence="2 3">
    <name type="scientific">Mycobacterium palustre</name>
    <dbReference type="NCBI Taxonomy" id="153971"/>
    <lineage>
        <taxon>Bacteria</taxon>
        <taxon>Bacillati</taxon>
        <taxon>Actinomycetota</taxon>
        <taxon>Actinomycetes</taxon>
        <taxon>Mycobacteriales</taxon>
        <taxon>Mycobacteriaceae</taxon>
        <taxon>Mycobacterium</taxon>
        <taxon>Mycobacterium simiae complex</taxon>
    </lineage>
</organism>
<sequence>MSLLTAAPEFITAAASDLASVGSTIETAISAAEGPTTEIAAAAADEVSTQIAALFGAHAQEYQALGAQAAAFHSQFVQALTAGASSYEAAEAANVAALDRIEREVVGIVTAPTTLPRINRPPTAVGTISGQATAIAKATSDLIGASEAQAGTTISAATSSLGVGQGVSSLAGSIQTGAVNVAADLGAGLNLTSVPGLGPWANVVTGAWTNLQQIGAEMQADPLPILAQVMHNQLGFASRAGSDLQTIWTGGLQPLLQQMPQNLQTLFSGIAAGNISASVNAFNTNILVSLIPTEISLVDLLGIPGAEAQNFTDVLSQQLSNVGLETLLAPLGITFGTTQAMADGMQAAVDAWNAGQPLVGLADAINVPAMATGAFLNGYQTSFGIDYVGMLSSATSPVGSGLLDTMTVQIPQEVAASLANGSTPVTLPEALSELQTFLINGFRTAF</sequence>
<name>A0A1X1ZVD2_9MYCO</name>
<evidence type="ECO:0000313" key="2">
    <source>
        <dbReference type="EMBL" id="ORW28023.1"/>
    </source>
</evidence>
<evidence type="ECO:0000313" key="3">
    <source>
        <dbReference type="Proteomes" id="UP000193529"/>
    </source>
</evidence>
<dbReference type="InterPro" id="IPR000084">
    <property type="entry name" value="PE-PGRS_N"/>
</dbReference>
<dbReference type="EMBL" id="LQPJ01000066">
    <property type="protein sequence ID" value="ORW28023.1"/>
    <property type="molecule type" value="Genomic_DNA"/>
</dbReference>
<gene>
    <name evidence="2" type="ORF">AWC19_27910</name>
</gene>
<dbReference type="Proteomes" id="UP000193529">
    <property type="component" value="Unassembled WGS sequence"/>
</dbReference>
<protein>
    <recommendedName>
        <fullName evidence="1">PE domain-containing protein</fullName>
    </recommendedName>
</protein>
<accession>A0A1X1ZVD2</accession>
<dbReference type="InterPro" id="IPR038332">
    <property type="entry name" value="PPE_sf"/>
</dbReference>
<dbReference type="OrthoDB" id="4735901at2"/>
<dbReference type="Pfam" id="PF00934">
    <property type="entry name" value="PE"/>
    <property type="match status" value="1"/>
</dbReference>
<proteinExistence type="predicted"/>
<reference evidence="2 3" key="1">
    <citation type="submission" date="2016-01" db="EMBL/GenBank/DDBJ databases">
        <title>The new phylogeny of the genus Mycobacterium.</title>
        <authorList>
            <person name="Tarcisio F."/>
            <person name="Conor M."/>
            <person name="Antonella G."/>
            <person name="Elisabetta G."/>
            <person name="Giulia F.S."/>
            <person name="Sara T."/>
            <person name="Anna F."/>
            <person name="Clotilde B."/>
            <person name="Roberto B."/>
            <person name="Veronica D.S."/>
            <person name="Fabio R."/>
            <person name="Monica P."/>
            <person name="Olivier J."/>
            <person name="Enrico T."/>
            <person name="Nicola S."/>
        </authorList>
    </citation>
    <scope>NUCLEOTIDE SEQUENCE [LARGE SCALE GENOMIC DNA]</scope>
    <source>
        <strain evidence="2 3">DSM 44572</strain>
    </source>
</reference>
<comment type="caution">
    <text evidence="2">The sequence shown here is derived from an EMBL/GenBank/DDBJ whole genome shotgun (WGS) entry which is preliminary data.</text>
</comment>
<dbReference type="AlphaFoldDB" id="A0A1X1ZVD2"/>